<comment type="catalytic activity">
    <reaction evidence="1">
        <text>L-histidyl-[protein] + phosphoenolpyruvate = N(pros)-phospho-L-histidyl-[protein] + pyruvate</text>
        <dbReference type="Rhea" id="RHEA:23880"/>
        <dbReference type="Rhea" id="RHEA-COMP:9745"/>
        <dbReference type="Rhea" id="RHEA-COMP:9746"/>
        <dbReference type="ChEBI" id="CHEBI:15361"/>
        <dbReference type="ChEBI" id="CHEBI:29979"/>
        <dbReference type="ChEBI" id="CHEBI:58702"/>
        <dbReference type="ChEBI" id="CHEBI:64837"/>
        <dbReference type="EC" id="2.7.3.9"/>
    </reaction>
</comment>
<dbReference type="NCBIfam" id="TIGR01417">
    <property type="entry name" value="PTS_I_fam"/>
    <property type="match status" value="1"/>
</dbReference>
<dbReference type="InterPro" id="IPR036618">
    <property type="entry name" value="PtsI_HPr-bd_sf"/>
</dbReference>
<dbReference type="SUPFAM" id="SSF47831">
    <property type="entry name" value="Enzyme I of the PEP:sugar phosphotransferase system HPr-binding (sub)domain"/>
    <property type="match status" value="1"/>
</dbReference>
<evidence type="ECO:0000256" key="8">
    <source>
        <dbReference type="ARBA" id="ARBA00022597"/>
    </source>
</evidence>
<evidence type="ECO:0000256" key="7">
    <source>
        <dbReference type="ARBA" id="ARBA00022490"/>
    </source>
</evidence>
<sequence>MTNAPPPPSSAAQSARTILTRLHEVMASRVNAQGKLNQVVGIIGECLDSEVCSIYLLRDGTLELYATRGLKQEAVHVTRLGLGEGLVGTIAEQIETLNLDEAAAHPDFSYRPETGEELFHSFAGVPIIRRERAVGVLCVQHSDPRRYEEIEIETLQTVAMVLSELIANADLVDTAARTDAAATDQSAQRLNGQKLVDGMGAGVAVFHQPRITIEHTVADDTEAERHRVYAAFDKMREQIDRMASSADFGVGGEHEEVIETYKMFAYDEGWSRRINEAIDSGLTAEAAIERVQQRTRMRMRQIDDPLLRDRMHDLEDLSNRLIRIVSGQMGTAAQMGLRQDSILIARNLGPAELLEYDRRRLKGVVLEEGSLTAHVIIVARAMGVPVIGRVNDVRTSIREGDLLLLDAGAGQLHVRPTQAVQDAFDAKLEISQKRRANLAALRDLPAVTKDGVPIELMINAGLREDVAALDLTGARGIGLFRTEFQFLVSATLPSRDRQQRLYRDVLDAAGDRPVIFRTVDIGGDKALPYMNVGDSAQEENPAMGWRALRLALEREGLLKVQARALMEAAAGRTLHVMFPMVSEPWEYEAARALFVAQRAWLASHNRKLPVAIRYGAMLEVPGLVETLDLMLPHLDFLSIGTNDLTQFLFAADRAHPRLAERYDWLSPVVMRYLARVVRIVAGSKVALGVCGEMGGRPLEAMALLGVGIERLSITPAGVGPVKAMIRSLDLGALRADMPAILAQPAADPRGQYAEWAQRHQVDLGD</sequence>
<evidence type="ECO:0000313" key="15">
    <source>
        <dbReference type="EMBL" id="SBV31718.1"/>
    </source>
</evidence>
<keyword evidence="10" id="KW-0598">Phosphotransferase system</keyword>
<evidence type="ECO:0000256" key="6">
    <source>
        <dbReference type="ARBA" id="ARBA00022448"/>
    </source>
</evidence>
<evidence type="ECO:0000256" key="13">
    <source>
        <dbReference type="ARBA" id="ARBA00022842"/>
    </source>
</evidence>
<organism evidence="15">
    <name type="scientific">uncultured Sphingopyxis sp</name>
    <dbReference type="NCBI Taxonomy" id="310581"/>
    <lineage>
        <taxon>Bacteria</taxon>
        <taxon>Pseudomonadati</taxon>
        <taxon>Pseudomonadota</taxon>
        <taxon>Alphaproteobacteria</taxon>
        <taxon>Sphingomonadales</taxon>
        <taxon>Sphingomonadaceae</taxon>
        <taxon>Sphingopyxis</taxon>
        <taxon>environmental samples</taxon>
    </lineage>
</organism>
<dbReference type="InterPro" id="IPR000121">
    <property type="entry name" value="PEP_util_C"/>
</dbReference>
<dbReference type="InterPro" id="IPR015813">
    <property type="entry name" value="Pyrv/PenolPyrv_kinase-like_dom"/>
</dbReference>
<evidence type="ECO:0000256" key="5">
    <source>
        <dbReference type="ARBA" id="ARBA00012232"/>
    </source>
</evidence>
<comment type="similarity">
    <text evidence="4">Belongs to the PEP-utilizing enzyme family.</text>
</comment>
<dbReference type="GO" id="GO:0009401">
    <property type="term" value="P:phosphoenolpyruvate-dependent sugar phosphotransferase system"/>
    <property type="evidence" value="ECO:0007669"/>
    <property type="project" value="UniProtKB-KW"/>
</dbReference>
<protein>
    <recommendedName>
        <fullName evidence="5">phosphoenolpyruvate--protein phosphotransferase</fullName>
        <ecNumber evidence="5">2.7.3.9</ecNumber>
    </recommendedName>
</protein>
<dbReference type="InterPro" id="IPR008279">
    <property type="entry name" value="PEP-util_enz_mobile_dom"/>
</dbReference>
<dbReference type="Gene3D" id="1.10.274.10">
    <property type="entry name" value="PtsI, HPr-binding domain"/>
    <property type="match status" value="1"/>
</dbReference>
<dbReference type="PRINTS" id="PR01736">
    <property type="entry name" value="PHPHTRNFRASE"/>
</dbReference>
<dbReference type="SUPFAM" id="SSF55781">
    <property type="entry name" value="GAF domain-like"/>
    <property type="match status" value="1"/>
</dbReference>
<keyword evidence="13" id="KW-0460">Magnesium</keyword>
<comment type="subcellular location">
    <subcellularLocation>
        <location evidence="3">Cytoplasm</location>
    </subcellularLocation>
</comment>
<keyword evidence="6" id="KW-0813">Transport</keyword>
<proteinExistence type="inferred from homology"/>
<dbReference type="Pfam" id="PF02896">
    <property type="entry name" value="PEP-utilizers_C"/>
    <property type="match status" value="1"/>
</dbReference>
<evidence type="ECO:0000256" key="1">
    <source>
        <dbReference type="ARBA" id="ARBA00000683"/>
    </source>
</evidence>
<dbReference type="InterPro" id="IPR036637">
    <property type="entry name" value="Phosphohistidine_dom_sf"/>
</dbReference>
<dbReference type="AlphaFoldDB" id="A0A1Y5PNZ7"/>
<dbReference type="Pfam" id="PF05524">
    <property type="entry name" value="PEP-utilisers_N"/>
    <property type="match status" value="1"/>
</dbReference>
<dbReference type="InterPro" id="IPR040442">
    <property type="entry name" value="Pyrv_kinase-like_dom_sf"/>
</dbReference>
<dbReference type="RefSeq" id="WP_295323532.1">
    <property type="nucleotide sequence ID" value="NZ_LT598653.1"/>
</dbReference>
<dbReference type="EMBL" id="LT598653">
    <property type="protein sequence ID" value="SBV31718.1"/>
    <property type="molecule type" value="Genomic_DNA"/>
</dbReference>
<dbReference type="GO" id="GO:0046872">
    <property type="term" value="F:metal ion binding"/>
    <property type="evidence" value="ECO:0007669"/>
    <property type="project" value="UniProtKB-KW"/>
</dbReference>
<dbReference type="SUPFAM" id="SSF52009">
    <property type="entry name" value="Phosphohistidine domain"/>
    <property type="match status" value="1"/>
</dbReference>
<keyword evidence="12" id="KW-0418">Kinase</keyword>
<dbReference type="Gene3D" id="3.30.450.40">
    <property type="match status" value="1"/>
</dbReference>
<dbReference type="Pfam" id="PF01590">
    <property type="entry name" value="GAF"/>
    <property type="match status" value="1"/>
</dbReference>
<comment type="cofactor">
    <cofactor evidence="2">
        <name>Mg(2+)</name>
        <dbReference type="ChEBI" id="CHEBI:18420"/>
    </cofactor>
</comment>
<evidence type="ECO:0000256" key="11">
    <source>
        <dbReference type="ARBA" id="ARBA00022723"/>
    </source>
</evidence>
<dbReference type="GO" id="GO:0005737">
    <property type="term" value="C:cytoplasm"/>
    <property type="evidence" value="ECO:0007669"/>
    <property type="project" value="UniProtKB-SubCell"/>
</dbReference>
<keyword evidence="7" id="KW-0963">Cytoplasm</keyword>
<dbReference type="PROSITE" id="PS00742">
    <property type="entry name" value="PEP_ENZYMES_2"/>
    <property type="match status" value="1"/>
</dbReference>
<reference evidence="15" key="1">
    <citation type="submission" date="2016-03" db="EMBL/GenBank/DDBJ databases">
        <authorList>
            <person name="Ploux O."/>
        </authorList>
    </citation>
    <scope>NUCLEOTIDE SEQUENCE</scope>
    <source>
        <strain evidence="15">UC10</strain>
    </source>
</reference>
<dbReference type="InterPro" id="IPR023151">
    <property type="entry name" value="PEP_util_CS"/>
</dbReference>
<dbReference type="InterPro" id="IPR050499">
    <property type="entry name" value="PEP-utilizing_PTS_enzyme"/>
</dbReference>
<dbReference type="SUPFAM" id="SSF51621">
    <property type="entry name" value="Phosphoenolpyruvate/pyruvate domain"/>
    <property type="match status" value="1"/>
</dbReference>
<keyword evidence="11" id="KW-0479">Metal-binding</keyword>
<dbReference type="Gene3D" id="3.20.20.60">
    <property type="entry name" value="Phosphoenolpyruvate-binding domains"/>
    <property type="match status" value="1"/>
</dbReference>
<accession>A0A1Y5PNZ7</accession>
<feature type="domain" description="GAF" evidence="14">
    <location>
        <begin position="31"/>
        <end position="176"/>
    </location>
</feature>
<dbReference type="Gene3D" id="3.50.30.10">
    <property type="entry name" value="Phosphohistidine domain"/>
    <property type="match status" value="1"/>
</dbReference>
<dbReference type="EC" id="2.7.3.9" evidence="5"/>
<evidence type="ECO:0000259" key="14">
    <source>
        <dbReference type="SMART" id="SM00065"/>
    </source>
</evidence>
<evidence type="ECO:0000256" key="2">
    <source>
        <dbReference type="ARBA" id="ARBA00001946"/>
    </source>
</evidence>
<dbReference type="InterPro" id="IPR008731">
    <property type="entry name" value="PTS_EIN"/>
</dbReference>
<dbReference type="PANTHER" id="PTHR46244:SF6">
    <property type="entry name" value="PHOSPHOENOLPYRUVATE-PROTEIN PHOSPHOTRANSFERASE"/>
    <property type="match status" value="1"/>
</dbReference>
<dbReference type="Pfam" id="PF00391">
    <property type="entry name" value="PEP-utilizers"/>
    <property type="match status" value="1"/>
</dbReference>
<dbReference type="InterPro" id="IPR029016">
    <property type="entry name" value="GAF-like_dom_sf"/>
</dbReference>
<evidence type="ECO:0000256" key="3">
    <source>
        <dbReference type="ARBA" id="ARBA00004496"/>
    </source>
</evidence>
<dbReference type="PANTHER" id="PTHR46244">
    <property type="entry name" value="PHOSPHOENOLPYRUVATE-PROTEIN PHOSPHOTRANSFERASE"/>
    <property type="match status" value="1"/>
</dbReference>
<dbReference type="KEGG" id="sphu:SPPYR_0598"/>
<dbReference type="InterPro" id="IPR003018">
    <property type="entry name" value="GAF"/>
</dbReference>
<keyword evidence="8" id="KW-0762">Sugar transport</keyword>
<dbReference type="GO" id="GO:0016301">
    <property type="term" value="F:kinase activity"/>
    <property type="evidence" value="ECO:0007669"/>
    <property type="project" value="UniProtKB-KW"/>
</dbReference>
<dbReference type="GO" id="GO:0008965">
    <property type="term" value="F:phosphoenolpyruvate-protein phosphotransferase activity"/>
    <property type="evidence" value="ECO:0007669"/>
    <property type="project" value="UniProtKB-EC"/>
</dbReference>
<evidence type="ECO:0000256" key="9">
    <source>
        <dbReference type="ARBA" id="ARBA00022679"/>
    </source>
</evidence>
<evidence type="ECO:0000256" key="4">
    <source>
        <dbReference type="ARBA" id="ARBA00007837"/>
    </source>
</evidence>
<keyword evidence="9" id="KW-0808">Transferase</keyword>
<evidence type="ECO:0000256" key="10">
    <source>
        <dbReference type="ARBA" id="ARBA00022683"/>
    </source>
</evidence>
<name>A0A1Y5PNZ7_9SPHN</name>
<dbReference type="SMART" id="SM00065">
    <property type="entry name" value="GAF"/>
    <property type="match status" value="1"/>
</dbReference>
<evidence type="ECO:0000256" key="12">
    <source>
        <dbReference type="ARBA" id="ARBA00022777"/>
    </source>
</evidence>
<dbReference type="InterPro" id="IPR006318">
    <property type="entry name" value="PTS_EI-like"/>
</dbReference>
<gene>
    <name evidence="15" type="ORF">SPPYR_0598</name>
</gene>